<gene>
    <name evidence="2" type="ORF">PC117_g27500</name>
</gene>
<dbReference type="Proteomes" id="UP000736787">
    <property type="component" value="Unassembled WGS sequence"/>
</dbReference>
<feature type="region of interest" description="Disordered" evidence="1">
    <location>
        <begin position="1"/>
        <end position="48"/>
    </location>
</feature>
<evidence type="ECO:0000313" key="2">
    <source>
        <dbReference type="EMBL" id="KAG2875002.1"/>
    </source>
</evidence>
<feature type="compositionally biased region" description="Polar residues" evidence="1">
    <location>
        <begin position="1"/>
        <end position="12"/>
    </location>
</feature>
<protein>
    <submittedName>
        <fullName evidence="2">Uncharacterized protein</fullName>
    </submittedName>
</protein>
<proteinExistence type="predicted"/>
<evidence type="ECO:0000313" key="3">
    <source>
        <dbReference type="Proteomes" id="UP000736787"/>
    </source>
</evidence>
<name>A0A8T1AAF1_9STRA</name>
<dbReference type="AlphaFoldDB" id="A0A8T1AAF1"/>
<dbReference type="EMBL" id="RCMK01003434">
    <property type="protein sequence ID" value="KAG2875002.1"/>
    <property type="molecule type" value="Genomic_DNA"/>
</dbReference>
<organism evidence="2 3">
    <name type="scientific">Phytophthora cactorum</name>
    <dbReference type="NCBI Taxonomy" id="29920"/>
    <lineage>
        <taxon>Eukaryota</taxon>
        <taxon>Sar</taxon>
        <taxon>Stramenopiles</taxon>
        <taxon>Oomycota</taxon>
        <taxon>Peronosporomycetes</taxon>
        <taxon>Peronosporales</taxon>
        <taxon>Peronosporaceae</taxon>
        <taxon>Phytophthora</taxon>
    </lineage>
</organism>
<reference evidence="2" key="1">
    <citation type="submission" date="2018-10" db="EMBL/GenBank/DDBJ databases">
        <title>Effector identification in a new, highly contiguous assembly of the strawberry crown rot pathogen Phytophthora cactorum.</title>
        <authorList>
            <person name="Armitage A.D."/>
            <person name="Nellist C.F."/>
            <person name="Bates H."/>
            <person name="Vickerstaff R.J."/>
            <person name="Harrison R.J."/>
        </authorList>
    </citation>
    <scope>NUCLEOTIDE SEQUENCE</scope>
    <source>
        <strain evidence="2">4040</strain>
    </source>
</reference>
<evidence type="ECO:0000256" key="1">
    <source>
        <dbReference type="SAM" id="MobiDB-lite"/>
    </source>
</evidence>
<comment type="caution">
    <text evidence="2">The sequence shown here is derived from an EMBL/GenBank/DDBJ whole genome shotgun (WGS) entry which is preliminary data.</text>
</comment>
<sequence length="48" mass="5400">MQMFLGNTTDNLNMDDPEGREADYDVLDSGDDARKNDVVTDTESEEDD</sequence>
<accession>A0A8T1AAF1</accession>